<accession>A0A8S2YKH2</accession>
<dbReference type="SUPFAM" id="SSF47473">
    <property type="entry name" value="EF-hand"/>
    <property type="match status" value="1"/>
</dbReference>
<dbReference type="Gene3D" id="1.10.238.10">
    <property type="entry name" value="EF-hand"/>
    <property type="match status" value="1"/>
</dbReference>
<gene>
    <name evidence="4" type="ORF">TMI583_LOCUS49922</name>
</gene>
<keyword evidence="1" id="KW-0106">Calcium</keyword>
<organism evidence="4 5">
    <name type="scientific">Didymodactylos carnosus</name>
    <dbReference type="NCBI Taxonomy" id="1234261"/>
    <lineage>
        <taxon>Eukaryota</taxon>
        <taxon>Metazoa</taxon>
        <taxon>Spiralia</taxon>
        <taxon>Gnathifera</taxon>
        <taxon>Rotifera</taxon>
        <taxon>Eurotatoria</taxon>
        <taxon>Bdelloidea</taxon>
        <taxon>Philodinida</taxon>
        <taxon>Philodinidae</taxon>
        <taxon>Didymodactylos</taxon>
    </lineage>
</organism>
<evidence type="ECO:0000313" key="4">
    <source>
        <dbReference type="EMBL" id="CAF4561086.1"/>
    </source>
</evidence>
<evidence type="ECO:0000256" key="2">
    <source>
        <dbReference type="SAM" id="MobiDB-lite"/>
    </source>
</evidence>
<dbReference type="Pfam" id="PF13833">
    <property type="entry name" value="EF-hand_8"/>
    <property type="match status" value="1"/>
</dbReference>
<dbReference type="GO" id="GO:0005509">
    <property type="term" value="F:calcium ion binding"/>
    <property type="evidence" value="ECO:0007669"/>
    <property type="project" value="InterPro"/>
</dbReference>
<proteinExistence type="predicted"/>
<dbReference type="InterPro" id="IPR018247">
    <property type="entry name" value="EF_Hand_1_Ca_BS"/>
</dbReference>
<dbReference type="AlphaFoldDB" id="A0A8S2YKH2"/>
<feature type="non-terminal residue" evidence="4">
    <location>
        <position position="133"/>
    </location>
</feature>
<evidence type="ECO:0000313" key="5">
    <source>
        <dbReference type="Proteomes" id="UP000682733"/>
    </source>
</evidence>
<evidence type="ECO:0000259" key="3">
    <source>
        <dbReference type="PROSITE" id="PS50222"/>
    </source>
</evidence>
<dbReference type="PROSITE" id="PS50222">
    <property type="entry name" value="EF_HAND_2"/>
    <property type="match status" value="1"/>
</dbReference>
<protein>
    <recommendedName>
        <fullName evidence="3">EF-hand domain-containing protein</fullName>
    </recommendedName>
</protein>
<sequence length="133" mass="14705">MSANEQYHPFRAFDTDRSGKLSFEEFVSAVVLMNQGGSQGQKFQYIIDQYNPNRQQGYITPEYGQQIFSSLNQFYGTQGDPYQMWDQIDNGRGGVSRDEFVNFLNQNSPYSRNYGGGGGGGYSQNYGGGGGGG</sequence>
<feature type="region of interest" description="Disordered" evidence="2">
    <location>
        <begin position="114"/>
        <end position="133"/>
    </location>
</feature>
<dbReference type="PROSITE" id="PS00018">
    <property type="entry name" value="EF_HAND_1"/>
    <property type="match status" value="1"/>
</dbReference>
<dbReference type="Proteomes" id="UP000682733">
    <property type="component" value="Unassembled WGS sequence"/>
</dbReference>
<comment type="caution">
    <text evidence="4">The sequence shown here is derived from an EMBL/GenBank/DDBJ whole genome shotgun (WGS) entry which is preliminary data.</text>
</comment>
<evidence type="ECO:0000256" key="1">
    <source>
        <dbReference type="ARBA" id="ARBA00022837"/>
    </source>
</evidence>
<dbReference type="InterPro" id="IPR011992">
    <property type="entry name" value="EF-hand-dom_pair"/>
</dbReference>
<name>A0A8S2YKH2_9BILA</name>
<feature type="domain" description="EF-hand" evidence="3">
    <location>
        <begin position="10"/>
        <end position="36"/>
    </location>
</feature>
<reference evidence="4" key="1">
    <citation type="submission" date="2021-02" db="EMBL/GenBank/DDBJ databases">
        <authorList>
            <person name="Nowell W R."/>
        </authorList>
    </citation>
    <scope>NUCLEOTIDE SEQUENCE</scope>
</reference>
<dbReference type="EMBL" id="CAJOBA010113701">
    <property type="protein sequence ID" value="CAF4561086.1"/>
    <property type="molecule type" value="Genomic_DNA"/>
</dbReference>
<dbReference type="InterPro" id="IPR002048">
    <property type="entry name" value="EF_hand_dom"/>
</dbReference>